<dbReference type="EMBL" id="CYZT01000120">
    <property type="protein sequence ID" value="CUO58621.1"/>
    <property type="molecule type" value="Genomic_DNA"/>
</dbReference>
<name>A0A174G9M3_FLAPL</name>
<dbReference type="Proteomes" id="UP000095746">
    <property type="component" value="Unassembled WGS sequence"/>
</dbReference>
<protein>
    <submittedName>
        <fullName evidence="1">Uncharacterized protein</fullName>
    </submittedName>
</protein>
<accession>A0A174G9M3</accession>
<evidence type="ECO:0000313" key="2">
    <source>
        <dbReference type="Proteomes" id="UP000095746"/>
    </source>
</evidence>
<organism evidence="1 2">
    <name type="scientific">Flavonifractor plautii</name>
    <name type="common">Fusobacterium plautii</name>
    <dbReference type="NCBI Taxonomy" id="292800"/>
    <lineage>
        <taxon>Bacteria</taxon>
        <taxon>Bacillati</taxon>
        <taxon>Bacillota</taxon>
        <taxon>Clostridia</taxon>
        <taxon>Eubacteriales</taxon>
        <taxon>Oscillospiraceae</taxon>
        <taxon>Flavonifractor</taxon>
    </lineage>
</organism>
<evidence type="ECO:0000313" key="1">
    <source>
        <dbReference type="EMBL" id="CUO58621.1"/>
    </source>
</evidence>
<proteinExistence type="predicted"/>
<reference evidence="1 2" key="1">
    <citation type="submission" date="2015-09" db="EMBL/GenBank/DDBJ databases">
        <authorList>
            <consortium name="Pathogen Informatics"/>
        </authorList>
    </citation>
    <scope>NUCLEOTIDE SEQUENCE [LARGE SCALE GENOMIC DNA]</scope>
    <source>
        <strain evidence="1 2">2789STDY5608854</strain>
    </source>
</reference>
<dbReference type="AlphaFoldDB" id="A0A174G9M3"/>
<gene>
    <name evidence="1" type="ORF">ERS852411_01795</name>
</gene>
<sequence>MAFMSLAQPLHHSRVDMTMMRLLSSARAAKSSTVKRLSLVLHTRISIFFSRRITHQGRATWMNSRLVVMMLSPSASSMPRAAMFRPWEVLSTRAISSGSALSSLAASSYALPRRESMAMWWALEFSSSWVAVMSAKAFTARTVRWGAKLTQAASRKTICSRTGHSCLRIASKSTDISTTSYIFVGDGWVVFLWFSFTGEATSLQSTDFLRSNAIMVKNYQLWSWENRL</sequence>